<evidence type="ECO:0000313" key="2">
    <source>
        <dbReference type="Proteomes" id="UP001145114"/>
    </source>
</evidence>
<accession>A0ACC1HEQ4</accession>
<feature type="non-terminal residue" evidence="1">
    <location>
        <position position="118"/>
    </location>
</feature>
<dbReference type="Proteomes" id="UP001145114">
    <property type="component" value="Unassembled WGS sequence"/>
</dbReference>
<name>A0ACC1HEQ4_9FUNG</name>
<evidence type="ECO:0000313" key="1">
    <source>
        <dbReference type="EMBL" id="KAJ1672429.1"/>
    </source>
</evidence>
<dbReference type="EMBL" id="JAMZIH010008396">
    <property type="protein sequence ID" value="KAJ1672429.1"/>
    <property type="molecule type" value="Genomic_DNA"/>
</dbReference>
<comment type="caution">
    <text evidence="1">The sequence shown here is derived from an EMBL/GenBank/DDBJ whole genome shotgun (WGS) entry which is preliminary data.</text>
</comment>
<protein>
    <submittedName>
        <fullName evidence="1">Uncharacterized protein</fullName>
    </submittedName>
</protein>
<keyword evidence="2" id="KW-1185">Reference proteome</keyword>
<organism evidence="1 2">
    <name type="scientific">Spiromyces aspiralis</name>
    <dbReference type="NCBI Taxonomy" id="68401"/>
    <lineage>
        <taxon>Eukaryota</taxon>
        <taxon>Fungi</taxon>
        <taxon>Fungi incertae sedis</taxon>
        <taxon>Zoopagomycota</taxon>
        <taxon>Kickxellomycotina</taxon>
        <taxon>Kickxellomycetes</taxon>
        <taxon>Kickxellales</taxon>
        <taxon>Kickxellaceae</taxon>
        <taxon>Spiromyces</taxon>
    </lineage>
</organism>
<gene>
    <name evidence="1" type="ORF">EV182_007198</name>
</gene>
<reference evidence="1" key="1">
    <citation type="submission" date="2022-06" db="EMBL/GenBank/DDBJ databases">
        <title>Phylogenomic reconstructions and comparative analyses of Kickxellomycotina fungi.</title>
        <authorList>
            <person name="Reynolds N.K."/>
            <person name="Stajich J.E."/>
            <person name="Barry K."/>
            <person name="Grigoriev I.V."/>
            <person name="Crous P."/>
            <person name="Smith M.E."/>
        </authorList>
    </citation>
    <scope>NUCLEOTIDE SEQUENCE</scope>
    <source>
        <strain evidence="1">RSA 2271</strain>
    </source>
</reference>
<sequence>MNTNNRPHNSDGHDSNTPSFSTSFQDSAFYDFIDQSIHQGGSRDSEVPHSEDSQHEQPARGNIEVEVPVRPDQSQGHGGDDDLDDLDDFELDSQTMKQLDQVEEMFYSTQQSQFCQAQ</sequence>
<proteinExistence type="predicted"/>